<keyword evidence="3" id="KW-1185">Reference proteome</keyword>
<dbReference type="AlphaFoldDB" id="A0A347ZWT8"/>
<dbReference type="InterPro" id="IPR013785">
    <property type="entry name" value="Aldolase_TIM"/>
</dbReference>
<dbReference type="PROSITE" id="PS51440">
    <property type="entry name" value="TIM_2"/>
    <property type="match status" value="1"/>
</dbReference>
<evidence type="ECO:0000313" key="2">
    <source>
        <dbReference type="EMBL" id="REG05512.1"/>
    </source>
</evidence>
<protein>
    <submittedName>
        <fullName evidence="2">Triosephosphate isomerase</fullName>
    </submittedName>
</protein>
<dbReference type="Pfam" id="PF00121">
    <property type="entry name" value="TIM"/>
    <property type="match status" value="1"/>
</dbReference>
<dbReference type="GO" id="GO:0004807">
    <property type="term" value="F:triose-phosphate isomerase activity"/>
    <property type="evidence" value="ECO:0007669"/>
    <property type="project" value="InterPro"/>
</dbReference>
<dbReference type="Gene3D" id="3.20.20.70">
    <property type="entry name" value="Aldolase class I"/>
    <property type="match status" value="1"/>
</dbReference>
<evidence type="ECO:0000256" key="1">
    <source>
        <dbReference type="ARBA" id="ARBA00023235"/>
    </source>
</evidence>
<keyword evidence="1 2" id="KW-0413">Isomerase</keyword>
<comment type="caution">
    <text evidence="2">The sequence shown here is derived from an EMBL/GenBank/DDBJ whole genome shotgun (WGS) entry which is preliminary data.</text>
</comment>
<dbReference type="OrthoDB" id="2571246at2"/>
<dbReference type="NCBIfam" id="NF003302">
    <property type="entry name" value="PRK04302.1"/>
    <property type="match status" value="1"/>
</dbReference>
<dbReference type="EMBL" id="QUMS01000005">
    <property type="protein sequence ID" value="REG05512.1"/>
    <property type="molecule type" value="Genomic_DNA"/>
</dbReference>
<dbReference type="InterPro" id="IPR000652">
    <property type="entry name" value="Triosephosphate_isomerase"/>
</dbReference>
<proteinExistence type="predicted"/>
<dbReference type="RefSeq" id="WP_116226170.1">
    <property type="nucleotide sequence ID" value="NZ_AP018437.1"/>
</dbReference>
<dbReference type="Proteomes" id="UP000256388">
    <property type="component" value="Unassembled WGS sequence"/>
</dbReference>
<sequence>MYSGLKIKPPFFEIGPKAYLYGAAALKLAQHADRMSRKYDVRIIFTPQCVDIPLIAQNTQDLLVFAQHMDAIPVGRGIGTVLPEAIKEAGAQGVLLNHAEKKLGMAEIERTIARADEVGLISMVCADTPQDALEIARMKPNIVLAESPNLIGVGVRDEAAQLEIAATNALVWGVDPDILVLHGAGIKNGKDIYDIVRHGAQGSGSTSGIILADDPFQMLEEMISAMRMAWDETH</sequence>
<dbReference type="SUPFAM" id="SSF51351">
    <property type="entry name" value="Triosephosphate isomerase (TIM)"/>
    <property type="match status" value="1"/>
</dbReference>
<accession>A0A347ZWT8</accession>
<reference evidence="2 3" key="1">
    <citation type="submission" date="2018-08" db="EMBL/GenBank/DDBJ databases">
        <title>Genomic Encyclopedia of Type Strains, Phase IV (KMG-IV): sequencing the most valuable type-strain genomes for metagenomic binning, comparative biology and taxonomic classification.</title>
        <authorList>
            <person name="Goeker M."/>
        </authorList>
    </citation>
    <scope>NUCLEOTIDE SEQUENCE [LARGE SCALE GENOMIC DNA]</scope>
    <source>
        <strain evidence="2 3">DSM 23923</strain>
    </source>
</reference>
<name>A0A347ZWT8_9CHLR</name>
<dbReference type="InterPro" id="IPR035990">
    <property type="entry name" value="TIM_sf"/>
</dbReference>
<organism evidence="2 3">
    <name type="scientific">Pelolinea submarina</name>
    <dbReference type="NCBI Taxonomy" id="913107"/>
    <lineage>
        <taxon>Bacteria</taxon>
        <taxon>Bacillati</taxon>
        <taxon>Chloroflexota</taxon>
        <taxon>Anaerolineae</taxon>
        <taxon>Anaerolineales</taxon>
        <taxon>Anaerolineaceae</taxon>
        <taxon>Pelolinea</taxon>
    </lineage>
</organism>
<gene>
    <name evidence="2" type="ORF">DFR64_2916</name>
</gene>
<evidence type="ECO:0000313" key="3">
    <source>
        <dbReference type="Proteomes" id="UP000256388"/>
    </source>
</evidence>